<protein>
    <submittedName>
        <fullName evidence="2">Uncharacterized protein</fullName>
    </submittedName>
</protein>
<dbReference type="Proteomes" id="UP001183414">
    <property type="component" value="Unassembled WGS sequence"/>
</dbReference>
<name>A0ABU2P0S3_9ACTN</name>
<organism evidence="2 3">
    <name type="scientific">Streptomyces hazeniae</name>
    <dbReference type="NCBI Taxonomy" id="3075538"/>
    <lineage>
        <taxon>Bacteria</taxon>
        <taxon>Bacillati</taxon>
        <taxon>Actinomycetota</taxon>
        <taxon>Actinomycetes</taxon>
        <taxon>Kitasatosporales</taxon>
        <taxon>Streptomycetaceae</taxon>
        <taxon>Streptomyces</taxon>
    </lineage>
</organism>
<dbReference type="RefSeq" id="WP_311675470.1">
    <property type="nucleotide sequence ID" value="NZ_JAVREQ010000026.1"/>
</dbReference>
<gene>
    <name evidence="2" type="ORF">RM572_23915</name>
</gene>
<evidence type="ECO:0000313" key="3">
    <source>
        <dbReference type="Proteomes" id="UP001183414"/>
    </source>
</evidence>
<feature type="region of interest" description="Disordered" evidence="1">
    <location>
        <begin position="148"/>
        <end position="212"/>
    </location>
</feature>
<feature type="compositionally biased region" description="Pro residues" evidence="1">
    <location>
        <begin position="177"/>
        <end position="189"/>
    </location>
</feature>
<proteinExistence type="predicted"/>
<sequence>MPTPYGSRGGMAFSADELRVLRGALAVALQSSRASAWEVREVLQLTESLDEAEREGHRLRSFLLADLARYRAALPGTAGGYLDLLDDALAAGYLPRPEDLNALRSLARTPAGRPAAERRAELLRRCEGLAEQAVRGRLLVLPGGRAAVRAEPDMAEEKPKRDPKKEPPKEPRREPAKPAPQPGRRPVPTPGEVFPPRRRPATPPEEAHALPA</sequence>
<evidence type="ECO:0000313" key="2">
    <source>
        <dbReference type="EMBL" id="MDT0381812.1"/>
    </source>
</evidence>
<keyword evidence="3" id="KW-1185">Reference proteome</keyword>
<comment type="caution">
    <text evidence="2">The sequence shown here is derived from an EMBL/GenBank/DDBJ whole genome shotgun (WGS) entry which is preliminary data.</text>
</comment>
<evidence type="ECO:0000256" key="1">
    <source>
        <dbReference type="SAM" id="MobiDB-lite"/>
    </source>
</evidence>
<feature type="compositionally biased region" description="Basic and acidic residues" evidence="1">
    <location>
        <begin position="148"/>
        <end position="176"/>
    </location>
</feature>
<accession>A0ABU2P0S3</accession>
<dbReference type="EMBL" id="JAVREQ010000026">
    <property type="protein sequence ID" value="MDT0381812.1"/>
    <property type="molecule type" value="Genomic_DNA"/>
</dbReference>
<reference evidence="3" key="1">
    <citation type="submission" date="2023-07" db="EMBL/GenBank/DDBJ databases">
        <title>30 novel species of actinomycetes from the DSMZ collection.</title>
        <authorList>
            <person name="Nouioui I."/>
        </authorList>
    </citation>
    <scope>NUCLEOTIDE SEQUENCE [LARGE SCALE GENOMIC DNA]</scope>
    <source>
        <strain evidence="3">DSM 42041</strain>
    </source>
</reference>